<dbReference type="EMBL" id="FNLM01000034">
    <property type="protein sequence ID" value="SDU23737.1"/>
    <property type="molecule type" value="Genomic_DNA"/>
</dbReference>
<dbReference type="STRING" id="158898.SAMN04488548_134136"/>
<evidence type="ECO:0000256" key="1">
    <source>
        <dbReference type="SAM" id="MobiDB-lite"/>
    </source>
</evidence>
<dbReference type="Proteomes" id="UP000183180">
    <property type="component" value="Unassembled WGS sequence"/>
</dbReference>
<sequence>MHSFLESFKFCVDVEYRIVHVRGSTISSCASHVQPAAGDAMSRFDEIVDELYGLTPDLFVKRRNELAKEVKGEGESALAKDISHLRRPTQAAWAINQWVRANPDDSDQVTALAADLSAAQRRSAAATMRELSRRRQDLINSSTDGVVRTASSLGVRLSDSAVREVATTLRAAIADADTLDALRRGRLVTSAEYSGFGPAGVFVVPDPPAEPARHVEPDATDRTDEDTEVRRELESRIAQAEEDERAARDGLGVASSAVDEASAEVDELVARARELREQLSRCEDSLRFARQRLSTAEQSRSESKVALRDAVAEANKLRAALAEL</sequence>
<reference evidence="2 3" key="1">
    <citation type="submission" date="2016-10" db="EMBL/GenBank/DDBJ databases">
        <authorList>
            <person name="de Groot N.N."/>
        </authorList>
    </citation>
    <scope>NUCLEOTIDE SEQUENCE [LARGE SCALE GENOMIC DNA]</scope>
    <source>
        <strain evidence="2 3">DSM 44215</strain>
    </source>
</reference>
<protein>
    <submittedName>
        <fullName evidence="2">Uncharacterized protein</fullName>
    </submittedName>
</protein>
<organism evidence="2 3">
    <name type="scientific">Gordonia westfalica</name>
    <dbReference type="NCBI Taxonomy" id="158898"/>
    <lineage>
        <taxon>Bacteria</taxon>
        <taxon>Bacillati</taxon>
        <taxon>Actinomycetota</taxon>
        <taxon>Actinomycetes</taxon>
        <taxon>Mycobacteriales</taxon>
        <taxon>Gordoniaceae</taxon>
        <taxon>Gordonia</taxon>
    </lineage>
</organism>
<accession>A0A1H2GVM8</accession>
<feature type="region of interest" description="Disordered" evidence="1">
    <location>
        <begin position="207"/>
        <end position="228"/>
    </location>
</feature>
<evidence type="ECO:0000313" key="2">
    <source>
        <dbReference type="EMBL" id="SDU23737.1"/>
    </source>
</evidence>
<evidence type="ECO:0000313" key="3">
    <source>
        <dbReference type="Proteomes" id="UP000183180"/>
    </source>
</evidence>
<name>A0A1H2GVM8_9ACTN</name>
<dbReference type="AlphaFoldDB" id="A0A1H2GVM8"/>
<proteinExistence type="predicted"/>
<gene>
    <name evidence="2" type="ORF">SAMN04488548_134136</name>
</gene>
<feature type="compositionally biased region" description="Basic and acidic residues" evidence="1">
    <location>
        <begin position="211"/>
        <end position="228"/>
    </location>
</feature>